<dbReference type="GO" id="GO:0006508">
    <property type="term" value="P:proteolysis"/>
    <property type="evidence" value="ECO:0007669"/>
    <property type="project" value="UniProtKB-KW"/>
</dbReference>
<dbReference type="eggNOG" id="COG1214">
    <property type="taxonomic scope" value="Bacteria"/>
</dbReference>
<dbReference type="OrthoDB" id="9809995at2"/>
<protein>
    <submittedName>
        <fullName evidence="3">Glycoprotease protein family</fullName>
    </submittedName>
</protein>
<dbReference type="InterPro" id="IPR022496">
    <property type="entry name" value="T6A_TsaB"/>
</dbReference>
<name>A0A086ZJ89_9BIFI</name>
<evidence type="ECO:0000259" key="2">
    <source>
        <dbReference type="Pfam" id="PF00814"/>
    </source>
</evidence>
<keyword evidence="4" id="KW-1185">Reference proteome</keyword>
<dbReference type="Proteomes" id="UP000029096">
    <property type="component" value="Unassembled WGS sequence"/>
</dbReference>
<dbReference type="NCBIfam" id="TIGR03725">
    <property type="entry name" value="T6A_YeaZ"/>
    <property type="match status" value="1"/>
</dbReference>
<dbReference type="InterPro" id="IPR043129">
    <property type="entry name" value="ATPase_NBD"/>
</dbReference>
<keyword evidence="3" id="KW-0645">Protease</keyword>
<dbReference type="RefSeq" id="WP_044097992.1">
    <property type="nucleotide sequence ID" value="NZ_JDUS01000001.1"/>
</dbReference>
<feature type="region of interest" description="Disordered" evidence="1">
    <location>
        <begin position="258"/>
        <end position="294"/>
    </location>
</feature>
<dbReference type="STRING" id="1437606.BBOH_0058"/>
<proteinExistence type="predicted"/>
<feature type="domain" description="Gcp-like" evidence="2">
    <location>
        <begin position="28"/>
        <end position="104"/>
    </location>
</feature>
<reference evidence="3 4" key="1">
    <citation type="submission" date="2014-03" db="EMBL/GenBank/DDBJ databases">
        <title>Genomics of Bifidobacteria.</title>
        <authorList>
            <person name="Ventura M."/>
            <person name="Milani C."/>
            <person name="Lugli G.A."/>
        </authorList>
    </citation>
    <scope>NUCLEOTIDE SEQUENCE [LARGE SCALE GENOMIC DNA]</scope>
    <source>
        <strain evidence="3 4">DSM 22767</strain>
    </source>
</reference>
<dbReference type="AlphaFoldDB" id="A0A086ZJ89"/>
<feature type="region of interest" description="Disordered" evidence="1">
    <location>
        <begin position="109"/>
        <end position="133"/>
    </location>
</feature>
<dbReference type="GO" id="GO:0008233">
    <property type="term" value="F:peptidase activity"/>
    <property type="evidence" value="ECO:0007669"/>
    <property type="project" value="UniProtKB-KW"/>
</dbReference>
<evidence type="ECO:0000313" key="4">
    <source>
        <dbReference type="Proteomes" id="UP000029096"/>
    </source>
</evidence>
<gene>
    <name evidence="3" type="ORF">BBOH_0058</name>
</gene>
<dbReference type="Pfam" id="PF00814">
    <property type="entry name" value="TsaD"/>
    <property type="match status" value="1"/>
</dbReference>
<dbReference type="Gene3D" id="3.30.420.40">
    <property type="match status" value="1"/>
</dbReference>
<dbReference type="GO" id="GO:0002949">
    <property type="term" value="P:tRNA threonylcarbamoyladenosine modification"/>
    <property type="evidence" value="ECO:0007669"/>
    <property type="project" value="InterPro"/>
</dbReference>
<sequence>MTNTLVIDTSYGSTVGIVGHEPVYEPDSRTHVERLQVNIERACRQARLIPSDLDRIVVGVGPAPFTGLRVGIVTAKAMAFATGAQLIGQDVLAPQAYALRLSRHGNEVSVDGHDARNAGSRLKTDTTNERNVSEDQTRHVSLAVNDARRKQLYFELFDGEDRSKPLIDMDIDYPDHIAKRVLEATERRFGKDCTGVVIDVMGHGAGKYADSWEAFGDGMGLLVDHSILDFKAKGIELFAQCAPLGSSADKPVEPLYLRRPDVSTPNPLKHVLRDNHTTSKGSYAGVPSLDDGNQ</sequence>
<dbReference type="SUPFAM" id="SSF53067">
    <property type="entry name" value="Actin-like ATPase domain"/>
    <property type="match status" value="1"/>
</dbReference>
<accession>A0A086ZJ89</accession>
<dbReference type="InterPro" id="IPR000905">
    <property type="entry name" value="Gcp-like_dom"/>
</dbReference>
<dbReference type="EMBL" id="JGYP01000001">
    <property type="protein sequence ID" value="KFI46589.1"/>
    <property type="molecule type" value="Genomic_DNA"/>
</dbReference>
<comment type="caution">
    <text evidence="3">The sequence shown here is derived from an EMBL/GenBank/DDBJ whole genome shotgun (WGS) entry which is preliminary data.</text>
</comment>
<keyword evidence="3" id="KW-0378">Hydrolase</keyword>
<evidence type="ECO:0000313" key="3">
    <source>
        <dbReference type="EMBL" id="KFI46589.1"/>
    </source>
</evidence>
<organism evidence="3 4">
    <name type="scientific">Bifidobacterium bohemicum DSM 22767</name>
    <dbReference type="NCBI Taxonomy" id="1437606"/>
    <lineage>
        <taxon>Bacteria</taxon>
        <taxon>Bacillati</taxon>
        <taxon>Actinomycetota</taxon>
        <taxon>Actinomycetes</taxon>
        <taxon>Bifidobacteriales</taxon>
        <taxon>Bifidobacteriaceae</taxon>
        <taxon>Bifidobacterium</taxon>
    </lineage>
</organism>
<evidence type="ECO:0000256" key="1">
    <source>
        <dbReference type="SAM" id="MobiDB-lite"/>
    </source>
</evidence>